<evidence type="ECO:0000256" key="1">
    <source>
        <dbReference type="SAM" id="MobiDB-lite"/>
    </source>
</evidence>
<accession>A0A8T2N559</accession>
<dbReference type="Proteomes" id="UP000824540">
    <property type="component" value="Unassembled WGS sequence"/>
</dbReference>
<keyword evidence="3" id="KW-1185">Reference proteome</keyword>
<feature type="region of interest" description="Disordered" evidence="1">
    <location>
        <begin position="139"/>
        <end position="176"/>
    </location>
</feature>
<proteinExistence type="predicted"/>
<organism evidence="2 3">
    <name type="scientific">Albula glossodonta</name>
    <name type="common">roundjaw bonefish</name>
    <dbReference type="NCBI Taxonomy" id="121402"/>
    <lineage>
        <taxon>Eukaryota</taxon>
        <taxon>Metazoa</taxon>
        <taxon>Chordata</taxon>
        <taxon>Craniata</taxon>
        <taxon>Vertebrata</taxon>
        <taxon>Euteleostomi</taxon>
        <taxon>Actinopterygii</taxon>
        <taxon>Neopterygii</taxon>
        <taxon>Teleostei</taxon>
        <taxon>Albuliformes</taxon>
        <taxon>Albulidae</taxon>
        <taxon>Albula</taxon>
    </lineage>
</organism>
<name>A0A8T2N559_9TELE</name>
<evidence type="ECO:0000313" key="3">
    <source>
        <dbReference type="Proteomes" id="UP000824540"/>
    </source>
</evidence>
<dbReference type="AlphaFoldDB" id="A0A8T2N559"/>
<sequence length="192" mass="21565">MKRYSHSRERSCSQCIGPVQSLHILWQKHSALLAFITPAAIPLTDGGSLKLQARLIMETELYFLLGLGGGEGDTATERSFCEGYEKWQKLSEGDTGTDLISCRGNRNGQIQEQEAKRHSGAHLFRGVSESLARQFINNRRTCSKDTKESEPELRHRPTANGQPPPQILEEDTARATPRIHMEASPWFFSPML</sequence>
<feature type="compositionally biased region" description="Basic and acidic residues" evidence="1">
    <location>
        <begin position="142"/>
        <end position="155"/>
    </location>
</feature>
<gene>
    <name evidence="2" type="ORF">JZ751_004452</name>
</gene>
<comment type="caution">
    <text evidence="2">The sequence shown here is derived from an EMBL/GenBank/DDBJ whole genome shotgun (WGS) entry which is preliminary data.</text>
</comment>
<dbReference type="EMBL" id="JAFBMS010000116">
    <property type="protein sequence ID" value="KAG9335549.1"/>
    <property type="molecule type" value="Genomic_DNA"/>
</dbReference>
<reference evidence="2" key="1">
    <citation type="thesis" date="2021" institute="BYU ScholarsArchive" country="Provo, UT, USA">
        <title>Applications of and Algorithms for Genome Assembly and Genomic Analyses with an Emphasis on Marine Teleosts.</title>
        <authorList>
            <person name="Pickett B.D."/>
        </authorList>
    </citation>
    <scope>NUCLEOTIDE SEQUENCE</scope>
    <source>
        <strain evidence="2">HI-2016</strain>
    </source>
</reference>
<protein>
    <submittedName>
        <fullName evidence="2">Uncharacterized protein</fullName>
    </submittedName>
</protein>
<evidence type="ECO:0000313" key="2">
    <source>
        <dbReference type="EMBL" id="KAG9335549.1"/>
    </source>
</evidence>